<sequence length="284" mass="29962">MTLTVDAVRDHLPAAFPEAGPDLLVALDIDGTLIDHEERMTTAVRQAVGRLRDAGARVILSTGRSLSAVLPILEELDLREGWAVCSNGAVCLRLDPALEGGYEISDVVTFDPEPALRLLREELPDGLFAVEDLGRGFKVTAPFPLGELSGEMTVVDFEELCAAPASRVTLRAPHLSAEDFHALVERVGLHGVSYAVGWTAWLDLAPDGVTKASALDMLRERTGVAPGATVAVGDGRNDIEMLRWAGLGVAMGGADEVTRAAADLVTGPVEEDGAVPVLSALVRA</sequence>
<dbReference type="AlphaFoldDB" id="A0A2Y9ALT3"/>
<dbReference type="PROSITE" id="PS01229">
    <property type="entry name" value="COF_2"/>
    <property type="match status" value="1"/>
</dbReference>
<proteinExistence type="predicted"/>
<gene>
    <name evidence="1" type="ORF">SAMN05216184_11325</name>
</gene>
<evidence type="ECO:0000313" key="1">
    <source>
        <dbReference type="EMBL" id="SSA45424.1"/>
    </source>
</evidence>
<keyword evidence="2" id="KW-1185">Reference proteome</keyword>
<dbReference type="PANTHER" id="PTHR10000">
    <property type="entry name" value="PHOSPHOSERINE PHOSPHATASE"/>
    <property type="match status" value="1"/>
</dbReference>
<dbReference type="OrthoDB" id="3180855at2"/>
<protein>
    <submittedName>
        <fullName evidence="1">HAD-superfamily hydrolase, subfamily IIB</fullName>
    </submittedName>
</protein>
<keyword evidence="1" id="KW-0378">Hydrolase</keyword>
<dbReference type="GO" id="GO:0000287">
    <property type="term" value="F:magnesium ion binding"/>
    <property type="evidence" value="ECO:0007669"/>
    <property type="project" value="TreeGrafter"/>
</dbReference>
<evidence type="ECO:0000313" key="2">
    <source>
        <dbReference type="Proteomes" id="UP000250222"/>
    </source>
</evidence>
<dbReference type="GO" id="GO:0016791">
    <property type="term" value="F:phosphatase activity"/>
    <property type="evidence" value="ECO:0007669"/>
    <property type="project" value="TreeGrafter"/>
</dbReference>
<dbReference type="Pfam" id="PF08282">
    <property type="entry name" value="Hydrolase_3"/>
    <property type="match status" value="2"/>
</dbReference>
<dbReference type="InterPro" id="IPR023214">
    <property type="entry name" value="HAD_sf"/>
</dbReference>
<dbReference type="EMBL" id="UETB01000013">
    <property type="protein sequence ID" value="SSA45424.1"/>
    <property type="molecule type" value="Genomic_DNA"/>
</dbReference>
<dbReference type="Gene3D" id="3.40.50.1000">
    <property type="entry name" value="HAD superfamily/HAD-like"/>
    <property type="match status" value="1"/>
</dbReference>
<accession>A0A2Y9ALT3</accession>
<dbReference type="GO" id="GO:0005829">
    <property type="term" value="C:cytosol"/>
    <property type="evidence" value="ECO:0007669"/>
    <property type="project" value="TreeGrafter"/>
</dbReference>
<dbReference type="Proteomes" id="UP000250222">
    <property type="component" value="Unassembled WGS sequence"/>
</dbReference>
<dbReference type="SUPFAM" id="SSF56784">
    <property type="entry name" value="HAD-like"/>
    <property type="match status" value="1"/>
</dbReference>
<dbReference type="InterPro" id="IPR036412">
    <property type="entry name" value="HAD-like_sf"/>
</dbReference>
<reference evidence="1 2" key="1">
    <citation type="submission" date="2016-10" db="EMBL/GenBank/DDBJ databases">
        <authorList>
            <person name="Cai Z."/>
        </authorList>
    </citation>
    <scope>NUCLEOTIDE SEQUENCE [LARGE SCALE GENOMIC DNA]</scope>
    <source>
        <strain evidence="1 2">CGMCC 1.10826</strain>
    </source>
</reference>
<organism evidence="1 2">
    <name type="scientific">Georgenia satyanarayanai</name>
    <dbReference type="NCBI Taxonomy" id="860221"/>
    <lineage>
        <taxon>Bacteria</taxon>
        <taxon>Bacillati</taxon>
        <taxon>Actinomycetota</taxon>
        <taxon>Actinomycetes</taxon>
        <taxon>Micrococcales</taxon>
        <taxon>Bogoriellaceae</taxon>
        <taxon>Georgenia</taxon>
    </lineage>
</organism>
<dbReference type="PANTHER" id="PTHR10000:SF8">
    <property type="entry name" value="HAD SUPERFAMILY HYDROLASE-LIKE, TYPE 3"/>
    <property type="match status" value="1"/>
</dbReference>
<dbReference type="Gene3D" id="3.30.1240.10">
    <property type="match status" value="1"/>
</dbReference>
<dbReference type="RefSeq" id="WP_110853316.1">
    <property type="nucleotide sequence ID" value="NZ_QKLZ01000013.1"/>
</dbReference>
<name>A0A2Y9ALT3_9MICO</name>